<protein>
    <recommendedName>
        <fullName evidence="2">Hedgehog/Intein (Hint) domain-containing protein</fullName>
    </recommendedName>
</protein>
<comment type="caution">
    <text evidence="3">The sequence shown here is derived from an EMBL/GenBank/DDBJ whole genome shotgun (WGS) entry which is preliminary data.</text>
</comment>
<organism evidence="3 4">
    <name type="scientific">Cereibacter sphaeroides</name>
    <name type="common">Rhodobacter sphaeroides</name>
    <dbReference type="NCBI Taxonomy" id="1063"/>
    <lineage>
        <taxon>Bacteria</taxon>
        <taxon>Pseudomonadati</taxon>
        <taxon>Pseudomonadota</taxon>
        <taxon>Alphaproteobacteria</taxon>
        <taxon>Rhodobacterales</taxon>
        <taxon>Paracoccaceae</taxon>
        <taxon>Cereibacter</taxon>
    </lineage>
</organism>
<evidence type="ECO:0000256" key="1">
    <source>
        <dbReference type="SAM" id="MobiDB-lite"/>
    </source>
</evidence>
<dbReference type="Pfam" id="PF13403">
    <property type="entry name" value="Hint_2"/>
    <property type="match status" value="1"/>
</dbReference>
<dbReference type="InterPro" id="IPR028992">
    <property type="entry name" value="Hedgehog/Intein_dom"/>
</dbReference>
<feature type="domain" description="Hedgehog/Intein (Hint)" evidence="2">
    <location>
        <begin position="161"/>
        <end position="306"/>
    </location>
</feature>
<dbReference type="Gene3D" id="2.170.16.10">
    <property type="entry name" value="Hedgehog/Intein (Hint) domain"/>
    <property type="match status" value="1"/>
</dbReference>
<gene>
    <name evidence="3" type="ORF">DI533_03725</name>
</gene>
<dbReference type="EMBL" id="QFQS01000001">
    <property type="protein sequence ID" value="PZQ99767.1"/>
    <property type="molecule type" value="Genomic_DNA"/>
</dbReference>
<dbReference type="AlphaFoldDB" id="A0A2W5TUP4"/>
<evidence type="ECO:0000313" key="4">
    <source>
        <dbReference type="Proteomes" id="UP000248975"/>
    </source>
</evidence>
<reference evidence="3 4" key="1">
    <citation type="submission" date="2017-08" db="EMBL/GenBank/DDBJ databases">
        <title>Infants hospitalized years apart are colonized by the same room-sourced microbial strains.</title>
        <authorList>
            <person name="Brooks B."/>
            <person name="Olm M.R."/>
            <person name="Firek B.A."/>
            <person name="Baker R."/>
            <person name="Thomas B.C."/>
            <person name="Morowitz M.J."/>
            <person name="Banfield J.F."/>
        </authorList>
    </citation>
    <scope>NUCLEOTIDE SEQUENCE [LARGE SCALE GENOMIC DNA]</scope>
    <source>
        <strain evidence="3">S2_003_000_R2_11</strain>
    </source>
</reference>
<dbReference type="InterPro" id="IPR036844">
    <property type="entry name" value="Hint_dom_sf"/>
</dbReference>
<proteinExistence type="predicted"/>
<accession>A0A2W5TUP4</accession>
<evidence type="ECO:0000313" key="3">
    <source>
        <dbReference type="EMBL" id="PZQ99767.1"/>
    </source>
</evidence>
<evidence type="ECO:0000259" key="2">
    <source>
        <dbReference type="Pfam" id="PF13403"/>
    </source>
</evidence>
<dbReference type="SUPFAM" id="SSF51294">
    <property type="entry name" value="Hedgehog/intein (Hint) domain"/>
    <property type="match status" value="1"/>
</dbReference>
<sequence length="386" mass="41991">MSTSVWMLESSKISLSDGATLGNKSQGDGSHLLHRTITLNEKAWHETFVADDDKSFDDNDGNQKLDRDQVIGGVRYTAGSQVESEYHLTLLDPQTGKTYGVYGYNVHGSDGGYGSIEGLAFLGPKGGFPPVGRPLQVVATAEGPGSYNQKAVGYSELASPPCLVPGTLVDTPHGRIAAEKLRSGNLVMTCDNGLQPLVWTGMVSFAAARVAAEPWLRPIRIRKGALGWDLPERDLLVSPNHRMLISGWQAELHMGTPEVLVAAKHLVDGKNVVAEPANGPVSYVLLMLRNHQLIRAEGAVTESFQPLDDRPDLPPHLSELLQLFPDLRANRGADPRAVRRCASAREATLLIGFFQQQNPVTAIARRRSQNWDSPPNRSPFARSIRA</sequence>
<name>A0A2W5TUP4_CERSP</name>
<dbReference type="Proteomes" id="UP000248975">
    <property type="component" value="Unassembled WGS sequence"/>
</dbReference>
<feature type="region of interest" description="Disordered" evidence="1">
    <location>
        <begin position="367"/>
        <end position="386"/>
    </location>
</feature>